<dbReference type="NCBIfam" id="NF046065">
    <property type="entry name" value="MtxRegRemB"/>
    <property type="match status" value="1"/>
</dbReference>
<proteinExistence type="predicted"/>
<protein>
    <recommendedName>
        <fullName evidence="3">DUF370 domain-containing protein</fullName>
    </recommendedName>
</protein>
<reference evidence="1 2" key="1">
    <citation type="submission" date="2017-04" db="EMBL/GenBank/DDBJ databases">
        <authorList>
            <person name="Afonso C.L."/>
            <person name="Miller P.J."/>
            <person name="Scott M.A."/>
            <person name="Spackman E."/>
            <person name="Goraichik I."/>
            <person name="Dimitrov K.M."/>
            <person name="Suarez D.L."/>
            <person name="Swayne D.E."/>
        </authorList>
    </citation>
    <scope>NUCLEOTIDE SEQUENCE [LARGE SCALE GENOMIC DNA]</scope>
    <source>
        <strain evidence="1 2">DSM 5090</strain>
    </source>
</reference>
<evidence type="ECO:0008006" key="3">
    <source>
        <dbReference type="Google" id="ProtNLM"/>
    </source>
</evidence>
<sequence>MFLHLGADTVIPLRNVIAIFDLKIAGSAITEKYIKKVKSMNKTIDISDNNAKSFIITDQNVYLSAISSQTLKKRAGHIAVGDEEYGG</sequence>
<gene>
    <name evidence="1" type="ORF">SAMN04488500_11316</name>
</gene>
<dbReference type="STRING" id="112901.SAMN04488500_11316"/>
<evidence type="ECO:0000313" key="2">
    <source>
        <dbReference type="Proteomes" id="UP000192738"/>
    </source>
</evidence>
<dbReference type="EMBL" id="FWXI01000013">
    <property type="protein sequence ID" value="SMC91126.1"/>
    <property type="molecule type" value="Genomic_DNA"/>
</dbReference>
<dbReference type="Pfam" id="PF04025">
    <property type="entry name" value="RemA-like"/>
    <property type="match status" value="1"/>
</dbReference>
<dbReference type="RefSeq" id="WP_084576646.1">
    <property type="nucleotide sequence ID" value="NZ_CP155572.1"/>
</dbReference>
<accession>A0A1W2D1W8</accession>
<organism evidence="1 2">
    <name type="scientific">Sporomusa malonica</name>
    <dbReference type="NCBI Taxonomy" id="112901"/>
    <lineage>
        <taxon>Bacteria</taxon>
        <taxon>Bacillati</taxon>
        <taxon>Bacillota</taxon>
        <taxon>Negativicutes</taxon>
        <taxon>Selenomonadales</taxon>
        <taxon>Sporomusaceae</taxon>
        <taxon>Sporomusa</taxon>
    </lineage>
</organism>
<dbReference type="AlphaFoldDB" id="A0A1W2D1W8"/>
<dbReference type="Proteomes" id="UP000192738">
    <property type="component" value="Unassembled WGS sequence"/>
</dbReference>
<dbReference type="OrthoDB" id="9811390at2"/>
<dbReference type="InterPro" id="IPR007169">
    <property type="entry name" value="RemA-like"/>
</dbReference>
<keyword evidence="2" id="KW-1185">Reference proteome</keyword>
<evidence type="ECO:0000313" key="1">
    <source>
        <dbReference type="EMBL" id="SMC91126.1"/>
    </source>
</evidence>
<name>A0A1W2D1W8_9FIRM</name>